<dbReference type="EMBL" id="GBXM01061457">
    <property type="protein sequence ID" value="JAH47120.1"/>
    <property type="molecule type" value="Transcribed_RNA"/>
</dbReference>
<evidence type="ECO:0000313" key="2">
    <source>
        <dbReference type="EMBL" id="JAH47120.1"/>
    </source>
</evidence>
<feature type="transmembrane region" description="Helical" evidence="1">
    <location>
        <begin position="13"/>
        <end position="33"/>
    </location>
</feature>
<keyword evidence="1" id="KW-0812">Transmembrane</keyword>
<organism evidence="2">
    <name type="scientific">Anguilla anguilla</name>
    <name type="common">European freshwater eel</name>
    <name type="synonym">Muraena anguilla</name>
    <dbReference type="NCBI Taxonomy" id="7936"/>
    <lineage>
        <taxon>Eukaryota</taxon>
        <taxon>Metazoa</taxon>
        <taxon>Chordata</taxon>
        <taxon>Craniata</taxon>
        <taxon>Vertebrata</taxon>
        <taxon>Euteleostomi</taxon>
        <taxon>Actinopterygii</taxon>
        <taxon>Neopterygii</taxon>
        <taxon>Teleostei</taxon>
        <taxon>Anguilliformes</taxon>
        <taxon>Anguillidae</taxon>
        <taxon>Anguilla</taxon>
    </lineage>
</organism>
<dbReference type="EMBL" id="GBXM01073337">
    <property type="protein sequence ID" value="JAH35240.1"/>
    <property type="molecule type" value="Transcribed_RNA"/>
</dbReference>
<dbReference type="AlphaFoldDB" id="A0A0E9T2B7"/>
<evidence type="ECO:0000256" key="1">
    <source>
        <dbReference type="SAM" id="Phobius"/>
    </source>
</evidence>
<reference evidence="2" key="1">
    <citation type="submission" date="2014-11" db="EMBL/GenBank/DDBJ databases">
        <authorList>
            <person name="Amaro Gonzalez C."/>
        </authorList>
    </citation>
    <scope>NUCLEOTIDE SEQUENCE</scope>
</reference>
<proteinExistence type="predicted"/>
<reference evidence="2" key="2">
    <citation type="journal article" date="2015" name="Fish Shellfish Immunol.">
        <title>Early steps in the European eel (Anguilla anguilla)-Vibrio vulnificus interaction in the gills: Role of the RtxA13 toxin.</title>
        <authorList>
            <person name="Callol A."/>
            <person name="Pajuelo D."/>
            <person name="Ebbesson L."/>
            <person name="Teles M."/>
            <person name="MacKenzie S."/>
            <person name="Amaro C."/>
        </authorList>
    </citation>
    <scope>NUCLEOTIDE SEQUENCE</scope>
</reference>
<accession>A0A0E9T2B7</accession>
<sequence>MQAINLLGNNSKVVLVMLTMLYLAQYVAFCLTVGSSGIDSFFKDYAICLWDD</sequence>
<keyword evidence="1" id="KW-1133">Transmembrane helix</keyword>
<name>A0A0E9T2B7_ANGAN</name>
<protein>
    <submittedName>
        <fullName evidence="2">Uncharacterized protein</fullName>
    </submittedName>
</protein>
<keyword evidence="1" id="KW-0472">Membrane</keyword>